<evidence type="ECO:0000313" key="3">
    <source>
        <dbReference type="Proteomes" id="UP000095283"/>
    </source>
</evidence>
<proteinExistence type="predicted"/>
<dbReference type="AlphaFoldDB" id="A0A1I7X4E4"/>
<dbReference type="WBParaSite" id="Hba_12288">
    <property type="protein sequence ID" value="Hba_12288"/>
    <property type="gene ID" value="Hba_12288"/>
</dbReference>
<accession>A0A1I7X4E4</accession>
<feature type="compositionally biased region" description="Basic and acidic residues" evidence="1">
    <location>
        <begin position="635"/>
        <end position="660"/>
    </location>
</feature>
<protein>
    <submittedName>
        <fullName evidence="4">Ras-GAP domain-containing protein</fullName>
    </submittedName>
</protein>
<reference evidence="4" key="1">
    <citation type="submission" date="2016-11" db="UniProtKB">
        <authorList>
            <consortium name="WormBaseParasite"/>
        </authorList>
    </citation>
    <scope>IDENTIFICATION</scope>
</reference>
<feature type="region of interest" description="Disordered" evidence="1">
    <location>
        <begin position="630"/>
        <end position="660"/>
    </location>
</feature>
<organism evidence="3 4">
    <name type="scientific">Heterorhabditis bacteriophora</name>
    <name type="common">Entomopathogenic nematode worm</name>
    <dbReference type="NCBI Taxonomy" id="37862"/>
    <lineage>
        <taxon>Eukaryota</taxon>
        <taxon>Metazoa</taxon>
        <taxon>Ecdysozoa</taxon>
        <taxon>Nematoda</taxon>
        <taxon>Chromadorea</taxon>
        <taxon>Rhabditida</taxon>
        <taxon>Rhabditina</taxon>
        <taxon>Rhabditomorpha</taxon>
        <taxon>Strongyloidea</taxon>
        <taxon>Heterorhabditidae</taxon>
        <taxon>Heterorhabditis</taxon>
    </lineage>
</organism>
<sequence>MDVFLTSSDGIWVLCERLRAERLLVNSEVGLVDSLRNLLVDVENKLLNLGLISWNNKQHQLLLQRLLSSHAIVSPDTACSIATQLNAVQVTEAYRRLGHHHSAISRILSILLGSPRTTAELLHAVDSIQTISSEDAIHSIFSLVYGNGVVPSDEKKLLEVRINVKKDLLKYVIFLTAALHDSVMLVLCQDEIFLDIDPSKATLICTDLIVTNLLCPAIANPENVGVISDTPISHIARFNLMQIGQIIQTLSLSHHESPPPHFQVFTNQFKESPICGLVPTLLSRPLKSLDSIFPTVLNESNKPREIFHRTHFMASMIEVNTLMAILHSEAPSSISSERVKNEITSLSRRLPHSFSTNGNNEREVVKSNDPSPSHLPRQSRLRNFAGKVGSAVSDRTTDNASDLEEEAEQQEVGSISSSMEAPQEDRMLLLDEDGASTLPDNVSDVDVGGMSGRGSPSLSGRDSPLSQAPSQSNRETEGTEHGHLTKAADLGAVSTTASASVDVAQRNLPRGVPVAVRKQNAEGLEEKFGKFTVPTSDQNRSYRYPYFLGDDQRSLLSDSWSTNVVPSDDEGPTPPGPALLQLIHLPPGDQSEVSGIPRTGRVVNRTGSLGGGGVVFEDRSDTWSLDAIASDSEADGGRERERQVQDVQDDVHQREQDDVDSSRVTDRVILLHYHLFLKL</sequence>
<dbReference type="SUPFAM" id="SSF48350">
    <property type="entry name" value="GTPase activation domain, GAP"/>
    <property type="match status" value="1"/>
</dbReference>
<dbReference type="InterPro" id="IPR001936">
    <property type="entry name" value="RasGAP_dom"/>
</dbReference>
<dbReference type="InterPro" id="IPR008936">
    <property type="entry name" value="Rho_GTPase_activation_prot"/>
</dbReference>
<dbReference type="PROSITE" id="PS50018">
    <property type="entry name" value="RAS_GTPASE_ACTIV_2"/>
    <property type="match status" value="1"/>
</dbReference>
<evidence type="ECO:0000259" key="2">
    <source>
        <dbReference type="PROSITE" id="PS50018"/>
    </source>
</evidence>
<evidence type="ECO:0000313" key="4">
    <source>
        <dbReference type="WBParaSite" id="Hba_12288"/>
    </source>
</evidence>
<feature type="compositionally biased region" description="Polar residues" evidence="1">
    <location>
        <begin position="411"/>
        <end position="420"/>
    </location>
</feature>
<feature type="region of interest" description="Disordered" evidence="1">
    <location>
        <begin position="434"/>
        <end position="487"/>
    </location>
</feature>
<keyword evidence="3" id="KW-1185">Reference proteome</keyword>
<feature type="region of interest" description="Disordered" evidence="1">
    <location>
        <begin position="349"/>
        <end position="422"/>
    </location>
</feature>
<feature type="domain" description="Ras-GAP" evidence="2">
    <location>
        <begin position="198"/>
        <end position="252"/>
    </location>
</feature>
<dbReference type="Proteomes" id="UP000095283">
    <property type="component" value="Unplaced"/>
</dbReference>
<name>A0A1I7X4E4_HETBA</name>
<dbReference type="Gene3D" id="1.10.506.10">
    <property type="entry name" value="GTPase Activation - p120gap, domain 1"/>
    <property type="match status" value="1"/>
</dbReference>
<feature type="compositionally biased region" description="Basic and acidic residues" evidence="1">
    <location>
        <begin position="474"/>
        <end position="483"/>
    </location>
</feature>
<feature type="compositionally biased region" description="Polar residues" evidence="1">
    <location>
        <begin position="454"/>
        <end position="473"/>
    </location>
</feature>
<evidence type="ECO:0000256" key="1">
    <source>
        <dbReference type="SAM" id="MobiDB-lite"/>
    </source>
</evidence>
<feature type="compositionally biased region" description="Polar residues" evidence="1">
    <location>
        <begin position="349"/>
        <end position="359"/>
    </location>
</feature>